<dbReference type="InterPro" id="IPR043429">
    <property type="entry name" value="ArtM/GltK/GlnP/TcyL/YhdX-like"/>
</dbReference>
<sequence length="217" mass="23673">MSSILYALPFLGKGLAITLLVSVLVVLFSLISGVILGIGLIYGPRPLQWLIRLFSDCIRGIPILVLIFVVYYGFPPLGVSINSFWAGVVALTLFKAAQVIEYVRGAIVSIPKGQMEAAKAIGLTFVSRLHYVIFPQALRRFLPPWINGVTDAVKGSALVSLLGVVDLMQSINEVIGRTYEAMSLYLLGAFIYFVINYSLSLVSRSVEPLCLYSGLEP</sequence>
<dbReference type="InterPro" id="IPR035906">
    <property type="entry name" value="MetI-like_sf"/>
</dbReference>
<feature type="transmembrane region" description="Helical" evidence="9">
    <location>
        <begin position="15"/>
        <end position="42"/>
    </location>
</feature>
<evidence type="ECO:0000256" key="2">
    <source>
        <dbReference type="ARBA" id="ARBA00010072"/>
    </source>
</evidence>
<keyword evidence="4" id="KW-1003">Cell membrane</keyword>
<protein>
    <submittedName>
        <fullName evidence="11">Amino acid ABC transporter permease</fullName>
    </submittedName>
</protein>
<dbReference type="EMBL" id="JAAVLR010000002">
    <property type="protein sequence ID" value="NKC28728.1"/>
    <property type="molecule type" value="Genomic_DNA"/>
</dbReference>
<organism evidence="11 12">
    <name type="scientific">Brucella ciceri</name>
    <dbReference type="NCBI Taxonomy" id="391287"/>
    <lineage>
        <taxon>Bacteria</taxon>
        <taxon>Pseudomonadati</taxon>
        <taxon>Pseudomonadota</taxon>
        <taxon>Alphaproteobacteria</taxon>
        <taxon>Hyphomicrobiales</taxon>
        <taxon>Brucellaceae</taxon>
        <taxon>Brucella/Ochrobactrum group</taxon>
        <taxon>Brucella</taxon>
    </lineage>
</organism>
<comment type="caution">
    <text evidence="11">The sequence shown here is derived from an EMBL/GenBank/DDBJ whole genome shotgun (WGS) entry which is preliminary data.</text>
</comment>
<dbReference type="Pfam" id="PF00528">
    <property type="entry name" value="BPD_transp_1"/>
    <property type="match status" value="1"/>
</dbReference>
<name>A0ABX1DUX4_9HYPH</name>
<dbReference type="Proteomes" id="UP000568486">
    <property type="component" value="Unassembled WGS sequence"/>
</dbReference>
<keyword evidence="5 9" id="KW-0812">Transmembrane</keyword>
<evidence type="ECO:0000259" key="10">
    <source>
        <dbReference type="PROSITE" id="PS50928"/>
    </source>
</evidence>
<evidence type="ECO:0000256" key="9">
    <source>
        <dbReference type="RuleBase" id="RU363032"/>
    </source>
</evidence>
<dbReference type="InterPro" id="IPR010065">
    <property type="entry name" value="AA_ABC_transptr_permease_3TM"/>
</dbReference>
<keyword evidence="3 9" id="KW-0813">Transport</keyword>
<comment type="similarity">
    <text evidence="2">Belongs to the binding-protein-dependent transport system permease family. HisMQ subfamily.</text>
</comment>
<evidence type="ECO:0000256" key="6">
    <source>
        <dbReference type="ARBA" id="ARBA00022970"/>
    </source>
</evidence>
<reference evidence="11 12" key="1">
    <citation type="submission" date="2020-03" db="EMBL/GenBank/DDBJ databases">
        <title>Whole genome sequencing of clinical and environmental type strains of Ochrobactrum.</title>
        <authorList>
            <person name="Dharne M."/>
        </authorList>
    </citation>
    <scope>NUCLEOTIDE SEQUENCE [LARGE SCALE GENOMIC DNA]</scope>
    <source>
        <strain evidence="11 12">DSM 22292</strain>
    </source>
</reference>
<evidence type="ECO:0000256" key="3">
    <source>
        <dbReference type="ARBA" id="ARBA00022448"/>
    </source>
</evidence>
<feature type="transmembrane region" description="Helical" evidence="9">
    <location>
        <begin position="49"/>
        <end position="72"/>
    </location>
</feature>
<dbReference type="InterPro" id="IPR000515">
    <property type="entry name" value="MetI-like"/>
</dbReference>
<keyword evidence="8 9" id="KW-0472">Membrane</keyword>
<dbReference type="SUPFAM" id="SSF161098">
    <property type="entry name" value="MetI-like"/>
    <property type="match status" value="1"/>
</dbReference>
<gene>
    <name evidence="11" type="ORF">HED52_15955</name>
</gene>
<dbReference type="NCBIfam" id="TIGR01726">
    <property type="entry name" value="HEQRo_perm_3TM"/>
    <property type="match status" value="1"/>
</dbReference>
<keyword evidence="7 9" id="KW-1133">Transmembrane helix</keyword>
<feature type="domain" description="ABC transmembrane type-1" evidence="10">
    <location>
        <begin position="15"/>
        <end position="203"/>
    </location>
</feature>
<dbReference type="CDD" id="cd06261">
    <property type="entry name" value="TM_PBP2"/>
    <property type="match status" value="1"/>
</dbReference>
<evidence type="ECO:0000313" key="11">
    <source>
        <dbReference type="EMBL" id="NKC28728.1"/>
    </source>
</evidence>
<dbReference type="PROSITE" id="PS50928">
    <property type="entry name" value="ABC_TM1"/>
    <property type="match status" value="1"/>
</dbReference>
<dbReference type="PANTHER" id="PTHR30614">
    <property type="entry name" value="MEMBRANE COMPONENT OF AMINO ACID ABC TRANSPORTER"/>
    <property type="match status" value="1"/>
</dbReference>
<dbReference type="Gene3D" id="1.10.3720.10">
    <property type="entry name" value="MetI-like"/>
    <property type="match status" value="1"/>
</dbReference>
<evidence type="ECO:0000256" key="5">
    <source>
        <dbReference type="ARBA" id="ARBA00022692"/>
    </source>
</evidence>
<accession>A0ABX1DUX4</accession>
<evidence type="ECO:0000256" key="1">
    <source>
        <dbReference type="ARBA" id="ARBA00004429"/>
    </source>
</evidence>
<dbReference type="PANTHER" id="PTHR30614:SF0">
    <property type="entry name" value="L-CYSTINE TRANSPORT SYSTEM PERMEASE PROTEIN TCYL"/>
    <property type="match status" value="1"/>
</dbReference>
<evidence type="ECO:0000256" key="4">
    <source>
        <dbReference type="ARBA" id="ARBA00022475"/>
    </source>
</evidence>
<proteinExistence type="inferred from homology"/>
<comment type="subcellular location">
    <subcellularLocation>
        <location evidence="1">Cell inner membrane</location>
        <topology evidence="1">Multi-pass membrane protein</topology>
    </subcellularLocation>
    <subcellularLocation>
        <location evidence="9">Cell membrane</location>
        <topology evidence="9">Multi-pass membrane protein</topology>
    </subcellularLocation>
</comment>
<evidence type="ECO:0000256" key="8">
    <source>
        <dbReference type="ARBA" id="ARBA00023136"/>
    </source>
</evidence>
<evidence type="ECO:0000313" key="12">
    <source>
        <dbReference type="Proteomes" id="UP000568486"/>
    </source>
</evidence>
<feature type="transmembrane region" description="Helical" evidence="9">
    <location>
        <begin position="184"/>
        <end position="202"/>
    </location>
</feature>
<feature type="transmembrane region" description="Helical" evidence="9">
    <location>
        <begin position="84"/>
        <end position="103"/>
    </location>
</feature>
<evidence type="ECO:0000256" key="7">
    <source>
        <dbReference type="ARBA" id="ARBA00022989"/>
    </source>
</evidence>
<keyword evidence="6" id="KW-0029">Amino-acid transport</keyword>
<keyword evidence="12" id="KW-1185">Reference proteome</keyword>